<dbReference type="RefSeq" id="WP_272163014.1">
    <property type="nucleotide sequence ID" value="NZ_CP116507.1"/>
</dbReference>
<evidence type="ECO:0008006" key="3">
    <source>
        <dbReference type="Google" id="ProtNLM"/>
    </source>
</evidence>
<accession>A0AAE9XMA2</accession>
<reference evidence="1" key="1">
    <citation type="submission" date="2023-01" db="EMBL/GenBank/DDBJ databases">
        <title>Oxazolidinone resistance genes in florfenicol resistant enterococci from beef cattle and veal calves at slaughter.</title>
        <authorList>
            <person name="Biggel M."/>
        </authorList>
    </citation>
    <scope>NUCLEOTIDE SEQUENCE</scope>
    <source>
        <strain evidence="1">K204-1</strain>
    </source>
</reference>
<dbReference type="Proteomes" id="UP001179600">
    <property type="component" value="Chromosome"/>
</dbReference>
<evidence type="ECO:0000313" key="2">
    <source>
        <dbReference type="Proteomes" id="UP001179600"/>
    </source>
</evidence>
<evidence type="ECO:0000313" key="1">
    <source>
        <dbReference type="EMBL" id="WCG21869.1"/>
    </source>
</evidence>
<proteinExistence type="predicted"/>
<protein>
    <recommendedName>
        <fullName evidence="3">WxL domain-containing protein</fullName>
    </recommendedName>
</protein>
<dbReference type="Pfam" id="PF20585">
    <property type="entry name" value="Pectate_lyase_5"/>
    <property type="match status" value="1"/>
</dbReference>
<dbReference type="EMBL" id="CP116507">
    <property type="protein sequence ID" value="WCG21869.1"/>
    <property type="molecule type" value="Genomic_DNA"/>
</dbReference>
<sequence>MANRMKVIFSLFLITLYFQSTLKIVAINNDLKIETTKTSEYNVAESDIEADTNEAHENNNTENVPTIQSENTLGTVEKISEESVSPALTNSKTNAIQMVATWGDFVKAVRNEEVRVIKLTQDVINPQMTAPSLSSYQRKTSLEIDGGGYRLDFQTSSIYLGLPDSEREFFMHDITLAQRYAGAESEDIVGTRLNYAASRKWRFRFGNVTTEPSVQRLARVTQASVSVYGNMHIDTRAENFYLGDFEMEEGTHYFGNVNYYDFSIFWYDVVPPAQSTGNRQGFRIGKNCEVNLSQTQRLGSTYPAIYSHFKEITVGEASFLNIRMPGNAVRFNDDGSSMSVKANASVILATESGNKSVIAFSANKAKYQSDTGASLTIVSNTSQPLVELHSDAVGGGRVARKNNEFILDNPQHFDLRNLNSKGTAMNVGSKKDNCFIRLTETDVELWNKGQEILQPSTISFNEVDYFNVSDNNTSNAETSEEGLKKLNLEDYQRIAAMNEPPRLVKQVITDADSELGIKVEIGNVVDNNGYNRYGQAHFIPVYASENQVLAHVTINEADTKTVKTNQYGEIFLPKHTILYEKDTIYDIVLQKANRYSSSYRQSILDVTPPEPVTIEGGVRQPLTRDILSGKGEPFTKVFLYQNKILQPFETTVSAEGAWSLNIQSLERHSGDLLEIVLEDTSRDAEALLEKPSTYTGSGNRTQLENVDFHDATFKKATSVLVTGELKLSQVPSQIDFGNVLISSQTQKLVPRVDRDLIVEDTRGPNGGGWSLKLRLLKPMTNESGRLLNNVMIYKHGENYSEISDEAQVVEVVDTSSEQTNVSENWNEKAELQIWIAPEKQLAGQYKSVLSWSLENIPANEVK</sequence>
<dbReference type="AlphaFoldDB" id="A0AAE9XMA2"/>
<dbReference type="InterPro" id="IPR046776">
    <property type="entry name" value="Pectate_lyase_5"/>
</dbReference>
<name>A0AAE9XMA2_9ENTE</name>
<gene>
    <name evidence="1" type="ORF">PML95_05525</name>
</gene>
<organism evidence="1 2">
    <name type="scientific">Vagococcus lutrae</name>
    <dbReference type="NCBI Taxonomy" id="81947"/>
    <lineage>
        <taxon>Bacteria</taxon>
        <taxon>Bacillati</taxon>
        <taxon>Bacillota</taxon>
        <taxon>Bacilli</taxon>
        <taxon>Lactobacillales</taxon>
        <taxon>Enterococcaceae</taxon>
        <taxon>Vagococcus</taxon>
    </lineage>
</organism>